<feature type="chain" id="PRO_5045038271" evidence="2">
    <location>
        <begin position="25"/>
        <end position="260"/>
    </location>
</feature>
<evidence type="ECO:0000259" key="3">
    <source>
        <dbReference type="SMART" id="SM00062"/>
    </source>
</evidence>
<evidence type="ECO:0000256" key="2">
    <source>
        <dbReference type="SAM" id="SignalP"/>
    </source>
</evidence>
<name>A0ABN8HJV8_9BACT</name>
<feature type="domain" description="Solute-binding protein family 3/N-terminal" evidence="3">
    <location>
        <begin position="28"/>
        <end position="251"/>
    </location>
</feature>
<dbReference type="InterPro" id="IPR001638">
    <property type="entry name" value="Solute-binding_3/MltF_N"/>
</dbReference>
<keyword evidence="5" id="KW-1185">Reference proteome</keyword>
<dbReference type="SMART" id="SM00062">
    <property type="entry name" value="PBPb"/>
    <property type="match status" value="1"/>
</dbReference>
<dbReference type="Gene3D" id="3.40.190.10">
    <property type="entry name" value="Periplasmic binding protein-like II"/>
    <property type="match status" value="2"/>
</dbReference>
<evidence type="ECO:0000256" key="1">
    <source>
        <dbReference type="ARBA" id="ARBA00022729"/>
    </source>
</evidence>
<dbReference type="PANTHER" id="PTHR35936:SF17">
    <property type="entry name" value="ARGININE-BINDING EXTRACELLULAR PROTEIN ARTP"/>
    <property type="match status" value="1"/>
</dbReference>
<reference evidence="4 5" key="1">
    <citation type="submission" date="2022-03" db="EMBL/GenBank/DDBJ databases">
        <authorList>
            <person name="Koch H."/>
        </authorList>
    </citation>
    <scope>NUCLEOTIDE SEQUENCE [LARGE SCALE GENOMIC DNA]</scope>
    <source>
        <strain evidence="4 5">G1</strain>
    </source>
</reference>
<accession>A0ABN8HJV8</accession>
<gene>
    <name evidence="4" type="ORF">GEAMG1_1783</name>
</gene>
<evidence type="ECO:0000313" key="4">
    <source>
        <dbReference type="EMBL" id="CAH2031615.1"/>
    </source>
</evidence>
<sequence>MKRIPAFPALLLVLCFQVLFSGCAAGPPLRVGIAPGYPPMAFLEEGVLKGVEPDLARQVAERTGREVVFEILPFNRLIPALQEGRIDTVMAGMSVTPEREQEVGFTTPYLRVGQMLLIREQDIRRFPRALFDRTAGVRIGVERGSTGEAYALRTFAWSTVTHFASTEEAVAALEERKIDCFIHDAPTIWRFSANITTQHQGLTASYEPLTDEPLAWAVRRGDTPLLTQLNDVLARMRQDGSLRAILVRWVPTQVRINPAP</sequence>
<dbReference type="PROSITE" id="PS51257">
    <property type="entry name" value="PROKAR_LIPOPROTEIN"/>
    <property type="match status" value="1"/>
</dbReference>
<organism evidence="4 5">
    <name type="scientific">Trichlorobacter ammonificans</name>
    <dbReference type="NCBI Taxonomy" id="2916410"/>
    <lineage>
        <taxon>Bacteria</taxon>
        <taxon>Pseudomonadati</taxon>
        <taxon>Thermodesulfobacteriota</taxon>
        <taxon>Desulfuromonadia</taxon>
        <taxon>Geobacterales</taxon>
        <taxon>Geobacteraceae</taxon>
        <taxon>Trichlorobacter</taxon>
    </lineage>
</organism>
<dbReference type="Pfam" id="PF00497">
    <property type="entry name" value="SBP_bac_3"/>
    <property type="match status" value="1"/>
</dbReference>
<evidence type="ECO:0000313" key="5">
    <source>
        <dbReference type="Proteomes" id="UP001295463"/>
    </source>
</evidence>
<feature type="signal peptide" evidence="2">
    <location>
        <begin position="1"/>
        <end position="24"/>
    </location>
</feature>
<dbReference type="RefSeq" id="WP_305732429.1">
    <property type="nucleotide sequence ID" value="NZ_OW150024.1"/>
</dbReference>
<dbReference type="Proteomes" id="UP001295463">
    <property type="component" value="Chromosome"/>
</dbReference>
<dbReference type="SUPFAM" id="SSF53850">
    <property type="entry name" value="Periplasmic binding protein-like II"/>
    <property type="match status" value="1"/>
</dbReference>
<dbReference type="PANTHER" id="PTHR35936">
    <property type="entry name" value="MEMBRANE-BOUND LYTIC MUREIN TRANSGLYCOSYLASE F"/>
    <property type="match status" value="1"/>
</dbReference>
<keyword evidence="1 2" id="KW-0732">Signal</keyword>
<dbReference type="EMBL" id="OW150024">
    <property type="protein sequence ID" value="CAH2031615.1"/>
    <property type="molecule type" value="Genomic_DNA"/>
</dbReference>
<proteinExistence type="predicted"/>
<protein>
    <submittedName>
        <fullName evidence="4">Extracellular solute-binding protein family 3</fullName>
    </submittedName>
</protein>